<dbReference type="SUPFAM" id="SSF52113">
    <property type="entry name" value="BRCT domain"/>
    <property type="match status" value="1"/>
</dbReference>
<dbReference type="GO" id="GO:0005730">
    <property type="term" value="C:nucleolus"/>
    <property type="evidence" value="ECO:0007669"/>
    <property type="project" value="TreeGrafter"/>
</dbReference>
<feature type="compositionally biased region" description="Polar residues" evidence="16">
    <location>
        <begin position="162"/>
        <end position="171"/>
    </location>
</feature>
<feature type="domain" description="PARP catalytic" evidence="18">
    <location>
        <begin position="489"/>
        <end position="726"/>
    </location>
</feature>
<dbReference type="Pfam" id="PF00533">
    <property type="entry name" value="BRCT"/>
    <property type="match status" value="1"/>
</dbReference>
<evidence type="ECO:0000313" key="21">
    <source>
        <dbReference type="EMBL" id="SPO04345.1"/>
    </source>
</evidence>
<dbReference type="Pfam" id="PF02877">
    <property type="entry name" value="PARP_reg"/>
    <property type="match status" value="1"/>
</dbReference>
<dbReference type="Gene3D" id="3.90.228.10">
    <property type="match status" value="1"/>
</dbReference>
<reference evidence="21" key="1">
    <citation type="submission" date="2018-03" db="EMBL/GenBank/DDBJ databases">
        <authorList>
            <person name="Guldener U."/>
        </authorList>
    </citation>
    <scope>NUCLEOTIDE SEQUENCE</scope>
</reference>
<dbReference type="InterPro" id="IPR036420">
    <property type="entry name" value="BRCT_dom_sf"/>
</dbReference>
<evidence type="ECO:0000259" key="18">
    <source>
        <dbReference type="PROSITE" id="PS51059"/>
    </source>
</evidence>
<dbReference type="Pfam" id="PF05406">
    <property type="entry name" value="WGR"/>
    <property type="match status" value="1"/>
</dbReference>
<evidence type="ECO:0000256" key="7">
    <source>
        <dbReference type="ARBA" id="ARBA00022765"/>
    </source>
</evidence>
<evidence type="ECO:0000256" key="2">
    <source>
        <dbReference type="ARBA" id="ARBA00022676"/>
    </source>
</evidence>
<evidence type="ECO:0000256" key="9">
    <source>
        <dbReference type="ARBA" id="ARBA00022833"/>
    </source>
</evidence>
<dbReference type="CDD" id="cd07997">
    <property type="entry name" value="WGR_PARP"/>
    <property type="match status" value="1"/>
</dbReference>
<evidence type="ECO:0000256" key="1">
    <source>
        <dbReference type="ARBA" id="ARBA00004123"/>
    </source>
</evidence>
<name>A0AAE8N3V7_9PEZI</name>
<dbReference type="Pfam" id="PF00644">
    <property type="entry name" value="PARP"/>
    <property type="match status" value="1"/>
</dbReference>
<comment type="catalytic activity">
    <reaction evidence="14">
        <text>NAD(+) + (ADP-D-ribosyl)n-acceptor = nicotinamide + (ADP-D-ribosyl)n+1-acceptor + H(+).</text>
        <dbReference type="EC" id="2.4.2.30"/>
    </reaction>
</comment>
<dbReference type="Proteomes" id="UP001187682">
    <property type="component" value="Unassembled WGS sequence"/>
</dbReference>
<dbReference type="FunFam" id="2.20.140.10:FF:000001">
    <property type="entry name" value="Poly [ADP-ribose] polymerase"/>
    <property type="match status" value="1"/>
</dbReference>
<feature type="region of interest" description="Disordered" evidence="16">
    <location>
        <begin position="1"/>
        <end position="32"/>
    </location>
</feature>
<dbReference type="GO" id="GO:0006302">
    <property type="term" value="P:double-strand break repair"/>
    <property type="evidence" value="ECO:0007669"/>
    <property type="project" value="TreeGrafter"/>
</dbReference>
<keyword evidence="12" id="KW-0539">Nucleus</keyword>
<dbReference type="Gene3D" id="1.20.142.10">
    <property type="entry name" value="Poly(ADP-ribose) polymerase, regulatory domain"/>
    <property type="match status" value="1"/>
</dbReference>
<dbReference type="GO" id="GO:0016779">
    <property type="term" value="F:nucleotidyltransferase activity"/>
    <property type="evidence" value="ECO:0007669"/>
    <property type="project" value="UniProtKB-KW"/>
</dbReference>
<dbReference type="InterPro" id="IPR036930">
    <property type="entry name" value="WGR_dom_sf"/>
</dbReference>
<feature type="domain" description="BRCT" evidence="17">
    <location>
        <begin position="30"/>
        <end position="122"/>
    </location>
</feature>
<evidence type="ECO:0000256" key="11">
    <source>
        <dbReference type="ARBA" id="ARBA00023125"/>
    </source>
</evidence>
<dbReference type="CDD" id="cd01437">
    <property type="entry name" value="parp_like"/>
    <property type="match status" value="1"/>
</dbReference>
<dbReference type="SMART" id="SM00773">
    <property type="entry name" value="WGR"/>
    <property type="match status" value="1"/>
</dbReference>
<comment type="caution">
    <text evidence="21">The sequence shown here is derived from an EMBL/GenBank/DDBJ whole genome shotgun (WGS) entry which is preliminary data.</text>
</comment>
<feature type="region of interest" description="Disordered" evidence="16">
    <location>
        <begin position="315"/>
        <end position="345"/>
    </location>
</feature>
<accession>A0AAE8N3V7</accession>
<dbReference type="InterPro" id="IPR036616">
    <property type="entry name" value="Poly(ADP-ribose)pol_reg_dom_sf"/>
</dbReference>
<dbReference type="InterPro" id="IPR001357">
    <property type="entry name" value="BRCT_dom"/>
</dbReference>
<dbReference type="InterPro" id="IPR050800">
    <property type="entry name" value="ARTD/PARP"/>
</dbReference>
<dbReference type="PANTHER" id="PTHR10459:SF60">
    <property type="entry name" value="POLY [ADP-RIBOSE] POLYMERASE 2"/>
    <property type="match status" value="1"/>
</dbReference>
<dbReference type="InterPro" id="IPR004102">
    <property type="entry name" value="Poly(ADP-ribose)pol_reg_dom"/>
</dbReference>
<keyword evidence="9" id="KW-0862">Zinc</keyword>
<evidence type="ECO:0000256" key="14">
    <source>
        <dbReference type="ARBA" id="ARBA00033987"/>
    </source>
</evidence>
<evidence type="ECO:0000256" key="5">
    <source>
        <dbReference type="ARBA" id="ARBA00022723"/>
    </source>
</evidence>
<feature type="domain" description="WGR" evidence="20">
    <location>
        <begin position="220"/>
        <end position="316"/>
    </location>
</feature>
<evidence type="ECO:0000256" key="12">
    <source>
        <dbReference type="ARBA" id="ARBA00023242"/>
    </source>
</evidence>
<evidence type="ECO:0000256" key="4">
    <source>
        <dbReference type="ARBA" id="ARBA00022695"/>
    </source>
</evidence>
<dbReference type="SUPFAM" id="SSF142921">
    <property type="entry name" value="WGR domain-like"/>
    <property type="match status" value="1"/>
</dbReference>
<evidence type="ECO:0000256" key="16">
    <source>
        <dbReference type="SAM" id="MobiDB-lite"/>
    </source>
</evidence>
<evidence type="ECO:0000256" key="8">
    <source>
        <dbReference type="ARBA" id="ARBA00022771"/>
    </source>
</evidence>
<dbReference type="SMART" id="SM00292">
    <property type="entry name" value="BRCT"/>
    <property type="match status" value="1"/>
</dbReference>
<evidence type="ECO:0000259" key="20">
    <source>
        <dbReference type="PROSITE" id="PS51977"/>
    </source>
</evidence>
<dbReference type="GO" id="GO:1990404">
    <property type="term" value="F:NAD+-protein mono-ADP-ribosyltransferase activity"/>
    <property type="evidence" value="ECO:0007669"/>
    <property type="project" value="TreeGrafter"/>
</dbReference>
<feature type="domain" description="PARP alpha-helical" evidence="19">
    <location>
        <begin position="354"/>
        <end position="479"/>
    </location>
</feature>
<evidence type="ECO:0000256" key="15">
    <source>
        <dbReference type="RuleBase" id="RU362114"/>
    </source>
</evidence>
<keyword evidence="22" id="KW-1185">Reference proteome</keyword>
<dbReference type="GO" id="GO:0003677">
    <property type="term" value="F:DNA binding"/>
    <property type="evidence" value="ECO:0007669"/>
    <property type="project" value="UniProtKB-KW"/>
</dbReference>
<proteinExistence type="inferred from homology"/>
<keyword evidence="3 15" id="KW-0808">Transferase</keyword>
<dbReference type="InterPro" id="IPR008893">
    <property type="entry name" value="WGR_domain"/>
</dbReference>
<feature type="region of interest" description="Disordered" evidence="16">
    <location>
        <begin position="137"/>
        <end position="195"/>
    </location>
</feature>
<dbReference type="AlphaFoldDB" id="A0AAE8N3V7"/>
<dbReference type="PROSITE" id="PS51059">
    <property type="entry name" value="PARP_CATALYTIC"/>
    <property type="match status" value="1"/>
</dbReference>
<dbReference type="InterPro" id="IPR012317">
    <property type="entry name" value="Poly(ADP-ribose)pol_cat_dom"/>
</dbReference>
<keyword evidence="10 15" id="KW-0520">NAD</keyword>
<organism evidence="21 22">
    <name type="scientific">Cephalotrichum gorgonifer</name>
    <dbReference type="NCBI Taxonomy" id="2041049"/>
    <lineage>
        <taxon>Eukaryota</taxon>
        <taxon>Fungi</taxon>
        <taxon>Dikarya</taxon>
        <taxon>Ascomycota</taxon>
        <taxon>Pezizomycotina</taxon>
        <taxon>Sordariomycetes</taxon>
        <taxon>Hypocreomycetidae</taxon>
        <taxon>Microascales</taxon>
        <taxon>Microascaceae</taxon>
        <taxon>Cephalotrichum</taxon>
    </lineage>
</organism>
<keyword evidence="2 15" id="KW-0328">Glycosyltransferase</keyword>
<keyword evidence="7" id="KW-0013">ADP-ribosylation</keyword>
<dbReference type="SUPFAM" id="SSF47587">
    <property type="entry name" value="Domain of poly(ADP-ribose) polymerase"/>
    <property type="match status" value="1"/>
</dbReference>
<keyword evidence="8" id="KW-0863">Zinc-finger</keyword>
<dbReference type="FunFam" id="1.20.142.10:FF:000002">
    <property type="entry name" value="Poly [ADP-ribose] polymerase"/>
    <property type="match status" value="1"/>
</dbReference>
<dbReference type="PROSITE" id="PS51060">
    <property type="entry name" value="PARP_ALPHA_HD"/>
    <property type="match status" value="1"/>
</dbReference>
<protein>
    <recommendedName>
        <fullName evidence="15">Poly [ADP-ribose] polymerase</fullName>
        <shortName evidence="15">PARP</shortName>
        <ecNumber evidence="15">2.4.2.-</ecNumber>
    </recommendedName>
</protein>
<feature type="compositionally biased region" description="Basic and acidic residues" evidence="16">
    <location>
        <begin position="173"/>
        <end position="191"/>
    </location>
</feature>
<keyword evidence="6" id="KW-0677">Repeat</keyword>
<evidence type="ECO:0000256" key="3">
    <source>
        <dbReference type="ARBA" id="ARBA00022679"/>
    </source>
</evidence>
<feature type="compositionally biased region" description="Low complexity" evidence="16">
    <location>
        <begin position="142"/>
        <end position="151"/>
    </location>
</feature>
<feature type="compositionally biased region" description="Low complexity" evidence="16">
    <location>
        <begin position="10"/>
        <end position="32"/>
    </location>
</feature>
<dbReference type="PROSITE" id="PS50172">
    <property type="entry name" value="BRCT"/>
    <property type="match status" value="1"/>
</dbReference>
<dbReference type="PANTHER" id="PTHR10459">
    <property type="entry name" value="DNA LIGASE"/>
    <property type="match status" value="1"/>
</dbReference>
<dbReference type="EMBL" id="ONZQ02000010">
    <property type="protein sequence ID" value="SPO04345.1"/>
    <property type="molecule type" value="Genomic_DNA"/>
</dbReference>
<keyword evidence="4" id="KW-0548">Nucleotidyltransferase</keyword>
<evidence type="ECO:0000313" key="22">
    <source>
        <dbReference type="Proteomes" id="UP001187682"/>
    </source>
</evidence>
<dbReference type="GO" id="GO:0003950">
    <property type="term" value="F:NAD+ poly-ADP-ribosyltransferase activity"/>
    <property type="evidence" value="ECO:0007669"/>
    <property type="project" value="UniProtKB-UniRule"/>
</dbReference>
<dbReference type="EC" id="2.4.2.-" evidence="15"/>
<comment type="similarity">
    <text evidence="13">Belongs to the ARTD/PARP family.</text>
</comment>
<evidence type="ECO:0000256" key="13">
    <source>
        <dbReference type="ARBA" id="ARBA00024347"/>
    </source>
</evidence>
<dbReference type="Gene3D" id="2.20.140.10">
    <property type="entry name" value="WGR domain"/>
    <property type="match status" value="1"/>
</dbReference>
<evidence type="ECO:0000259" key="19">
    <source>
        <dbReference type="PROSITE" id="PS51060"/>
    </source>
</evidence>
<dbReference type="PROSITE" id="PS51977">
    <property type="entry name" value="WGR"/>
    <property type="match status" value="1"/>
</dbReference>
<sequence>MPRVTRRQAAADPDASPPATTTKSGSKTGPTGKPLYGFTIAFSGTFPSQTHAGLQKQLAAAGAKVAKTVPGATHLITTAEDFAKPGTKVVAAQSNNVTIVSLEWALESIDKDSPLNEDSYAFTATKKRPIAIAVASDDDAADATTTTQPDADASKSKKRKTATNGKASKNASKVKDESPEPAKEPEQKKAPLAEGGIANSKDLVVPLDPVLVTTNEIGSGFNVYIDASGVIYDVSLAQSNSGNNNNKFYIIQVVENKTKKKYHCWTRWGRVGETGQKALLGAGTLPDALKHFEKKFKDKSGLRWDDRTEAPKPGKYAYIERSYDPDSDDEDAADDKGDVEKEEDVDAGPVITPKCTLDAPVRELVELIFNQKFFNNTMASFNYDANKLPLGKLGKMTITRGFQALKDLGAILIDPSAASAHNMSAAAAIEHFSNLYFTVIPHSFGRNRPPIINSPAQLKKEVEMLESLSDMKYAADLMKATDTSVDPVHPLDRHFQGLNLEEMTALDPATKEFKLLAGYLQGSKGSTHHLKYEVIDIFRISRAVEKSRFAESSFSKIKSDRRLLWHGSRVTNFGGILSQGLRIAPPEAPVSGYMFGKGIYLADMSSKSAGYTCASSSDGNALLLLCEAELGDPMQELVNASYNAGDTAKKGGMASTWGKGRTGPAKWVDGSTVHPSLKGIKLPDPKSPPGDTNVDGAYLQYNEYICYDVSQVQLRYLFRVKLTYTY</sequence>
<dbReference type="GO" id="GO:0008270">
    <property type="term" value="F:zinc ion binding"/>
    <property type="evidence" value="ECO:0007669"/>
    <property type="project" value="UniProtKB-KW"/>
</dbReference>
<evidence type="ECO:0000256" key="6">
    <source>
        <dbReference type="ARBA" id="ARBA00022737"/>
    </source>
</evidence>
<evidence type="ECO:0000256" key="10">
    <source>
        <dbReference type="ARBA" id="ARBA00023027"/>
    </source>
</evidence>
<keyword evidence="11" id="KW-0238">DNA-binding</keyword>
<dbReference type="GO" id="GO:0070212">
    <property type="term" value="P:protein poly-ADP-ribosylation"/>
    <property type="evidence" value="ECO:0007669"/>
    <property type="project" value="TreeGrafter"/>
</dbReference>
<dbReference type="SUPFAM" id="SSF56399">
    <property type="entry name" value="ADP-ribosylation"/>
    <property type="match status" value="1"/>
</dbReference>
<evidence type="ECO:0000259" key="17">
    <source>
        <dbReference type="PROSITE" id="PS50172"/>
    </source>
</evidence>
<keyword evidence="5" id="KW-0479">Metal-binding</keyword>
<dbReference type="Gene3D" id="3.40.50.10190">
    <property type="entry name" value="BRCT domain"/>
    <property type="match status" value="1"/>
</dbReference>
<gene>
    <name evidence="21" type="ORF">DNG_07030</name>
</gene>
<comment type="subcellular location">
    <subcellularLocation>
        <location evidence="1">Nucleus</location>
    </subcellularLocation>
</comment>